<feature type="repeat" description="ANK" evidence="3">
    <location>
        <begin position="298"/>
        <end position="330"/>
    </location>
</feature>
<evidence type="ECO:0000313" key="4">
    <source>
        <dbReference type="EMBL" id="KXZ43354.1"/>
    </source>
</evidence>
<dbReference type="PANTHER" id="PTHR24171">
    <property type="entry name" value="ANKYRIN REPEAT DOMAIN-CONTAINING PROTEIN 39-RELATED"/>
    <property type="match status" value="1"/>
</dbReference>
<evidence type="ECO:0000256" key="1">
    <source>
        <dbReference type="ARBA" id="ARBA00022737"/>
    </source>
</evidence>
<sequence length="336" mass="35933">MLVVHVGVTQGQAAAPEHLSDFGRALLVKLSKLTTWADVPYASELRELVLGQQPEEAASVVGALRQHIIQEQQCPLEARVAALYLMSAVLKAGGCPPILTEQLSAAFHEMFKLVWDAADDENTRARLRLIVSYVATNPELRSKVGLEEHIALMTELPARDAAAAAARPQRALKDTTLMLAAEQGHVGIVVEMIEEGADLGAKDEYGTTPLHYAARKGHQEVVKELLAAGADVNAATKGGQTPLKLLASKGHLAVVKEALAAWAYVNSASEDGWTPARIAAFNRLREAARGVVPASDWDEKTQLHVAASDGNLEVVKELLAAGADVKAANWVCRCLV</sequence>
<dbReference type="PROSITE" id="PS50088">
    <property type="entry name" value="ANK_REPEAT"/>
    <property type="match status" value="3"/>
</dbReference>
<dbReference type="STRING" id="33097.A0A150G0I6"/>
<dbReference type="Proteomes" id="UP000075714">
    <property type="component" value="Unassembled WGS sequence"/>
</dbReference>
<dbReference type="PRINTS" id="PR01415">
    <property type="entry name" value="ANKYRIN"/>
</dbReference>
<feature type="repeat" description="ANK" evidence="3">
    <location>
        <begin position="172"/>
        <end position="204"/>
    </location>
</feature>
<name>A0A150G0I6_GONPE</name>
<dbReference type="SMART" id="SM00248">
    <property type="entry name" value="ANK"/>
    <property type="match status" value="4"/>
</dbReference>
<evidence type="ECO:0000313" key="5">
    <source>
        <dbReference type="Proteomes" id="UP000075714"/>
    </source>
</evidence>
<feature type="repeat" description="ANK" evidence="3">
    <location>
        <begin position="205"/>
        <end position="237"/>
    </location>
</feature>
<proteinExistence type="predicted"/>
<reference evidence="5" key="1">
    <citation type="journal article" date="2016" name="Nat. Commun.">
        <title>The Gonium pectorale genome demonstrates co-option of cell cycle regulation during the evolution of multicellularity.</title>
        <authorList>
            <person name="Hanschen E.R."/>
            <person name="Marriage T.N."/>
            <person name="Ferris P.J."/>
            <person name="Hamaji T."/>
            <person name="Toyoda A."/>
            <person name="Fujiyama A."/>
            <person name="Neme R."/>
            <person name="Noguchi H."/>
            <person name="Minakuchi Y."/>
            <person name="Suzuki M."/>
            <person name="Kawai-Toyooka H."/>
            <person name="Smith D.R."/>
            <person name="Sparks H."/>
            <person name="Anderson J."/>
            <person name="Bakaric R."/>
            <person name="Luria V."/>
            <person name="Karger A."/>
            <person name="Kirschner M.W."/>
            <person name="Durand P.M."/>
            <person name="Michod R.E."/>
            <person name="Nozaki H."/>
            <person name="Olson B.J."/>
        </authorList>
    </citation>
    <scope>NUCLEOTIDE SEQUENCE [LARGE SCALE GENOMIC DNA]</scope>
    <source>
        <strain evidence="5">NIES-2863</strain>
    </source>
</reference>
<dbReference type="SUPFAM" id="SSF48464">
    <property type="entry name" value="ENTH/VHS domain"/>
    <property type="match status" value="1"/>
</dbReference>
<keyword evidence="2 3" id="KW-0040">ANK repeat</keyword>
<dbReference type="InterPro" id="IPR036770">
    <property type="entry name" value="Ankyrin_rpt-contain_sf"/>
</dbReference>
<keyword evidence="1" id="KW-0677">Repeat</keyword>
<evidence type="ECO:0000256" key="3">
    <source>
        <dbReference type="PROSITE-ProRule" id="PRU00023"/>
    </source>
</evidence>
<dbReference type="SUPFAM" id="SSF48403">
    <property type="entry name" value="Ankyrin repeat"/>
    <property type="match status" value="1"/>
</dbReference>
<dbReference type="OrthoDB" id="687050at2759"/>
<dbReference type="Gene3D" id="1.25.40.90">
    <property type="match status" value="1"/>
</dbReference>
<comment type="caution">
    <text evidence="4">The sequence shown here is derived from an EMBL/GenBank/DDBJ whole genome shotgun (WGS) entry which is preliminary data.</text>
</comment>
<dbReference type="AlphaFoldDB" id="A0A150G0I6"/>
<protein>
    <submittedName>
        <fullName evidence="4">Uncharacterized protein</fullName>
    </submittedName>
</protein>
<evidence type="ECO:0000256" key="2">
    <source>
        <dbReference type="ARBA" id="ARBA00023043"/>
    </source>
</evidence>
<keyword evidence="5" id="KW-1185">Reference proteome</keyword>
<organism evidence="4 5">
    <name type="scientific">Gonium pectorale</name>
    <name type="common">Green alga</name>
    <dbReference type="NCBI Taxonomy" id="33097"/>
    <lineage>
        <taxon>Eukaryota</taxon>
        <taxon>Viridiplantae</taxon>
        <taxon>Chlorophyta</taxon>
        <taxon>core chlorophytes</taxon>
        <taxon>Chlorophyceae</taxon>
        <taxon>CS clade</taxon>
        <taxon>Chlamydomonadales</taxon>
        <taxon>Volvocaceae</taxon>
        <taxon>Gonium</taxon>
    </lineage>
</organism>
<dbReference type="EMBL" id="LSYV01000094">
    <property type="protein sequence ID" value="KXZ43354.1"/>
    <property type="molecule type" value="Genomic_DNA"/>
</dbReference>
<gene>
    <name evidence="4" type="ORF">GPECTOR_93g624</name>
</gene>
<dbReference type="InterPro" id="IPR008942">
    <property type="entry name" value="ENTH_VHS"/>
</dbReference>
<dbReference type="PROSITE" id="PS50297">
    <property type="entry name" value="ANK_REP_REGION"/>
    <property type="match status" value="3"/>
</dbReference>
<dbReference type="Pfam" id="PF12796">
    <property type="entry name" value="Ank_2"/>
    <property type="match status" value="2"/>
</dbReference>
<dbReference type="InterPro" id="IPR002110">
    <property type="entry name" value="Ankyrin_rpt"/>
</dbReference>
<accession>A0A150G0I6</accession>
<dbReference type="Gene3D" id="1.25.40.20">
    <property type="entry name" value="Ankyrin repeat-containing domain"/>
    <property type="match status" value="3"/>
</dbReference>